<evidence type="ECO:0000313" key="2">
    <source>
        <dbReference type="Proteomes" id="UP001057402"/>
    </source>
</evidence>
<dbReference type="EMBL" id="CM042882">
    <property type="protein sequence ID" value="KAI4380341.1"/>
    <property type="molecule type" value="Genomic_DNA"/>
</dbReference>
<comment type="caution">
    <text evidence="1">The sequence shown here is derived from an EMBL/GenBank/DDBJ whole genome shotgun (WGS) entry which is preliminary data.</text>
</comment>
<gene>
    <name evidence="1" type="ORF">MLD38_006542</name>
</gene>
<name>A0ACB9RMF9_9MYRT</name>
<proteinExistence type="predicted"/>
<sequence>MHIGLPITSVCHIFPLSLRKSMSALLQSVQRWWTENYDRIMELHNVERLNRQAFPFLTTRGLKLRAPSHHLLAENVCREICNVLLVRVRGIHPQIL</sequence>
<protein>
    <submittedName>
        <fullName evidence="1">Uncharacterized protein</fullName>
    </submittedName>
</protein>
<evidence type="ECO:0000313" key="1">
    <source>
        <dbReference type="EMBL" id="KAI4380341.1"/>
    </source>
</evidence>
<accession>A0ACB9RMF9</accession>
<dbReference type="Proteomes" id="UP001057402">
    <property type="component" value="Chromosome 3"/>
</dbReference>
<organism evidence="1 2">
    <name type="scientific">Melastoma candidum</name>
    <dbReference type="NCBI Taxonomy" id="119954"/>
    <lineage>
        <taxon>Eukaryota</taxon>
        <taxon>Viridiplantae</taxon>
        <taxon>Streptophyta</taxon>
        <taxon>Embryophyta</taxon>
        <taxon>Tracheophyta</taxon>
        <taxon>Spermatophyta</taxon>
        <taxon>Magnoliopsida</taxon>
        <taxon>eudicotyledons</taxon>
        <taxon>Gunneridae</taxon>
        <taxon>Pentapetalae</taxon>
        <taxon>rosids</taxon>
        <taxon>malvids</taxon>
        <taxon>Myrtales</taxon>
        <taxon>Melastomataceae</taxon>
        <taxon>Melastomatoideae</taxon>
        <taxon>Melastomateae</taxon>
        <taxon>Melastoma</taxon>
    </lineage>
</organism>
<keyword evidence="2" id="KW-1185">Reference proteome</keyword>
<reference evidence="2" key="1">
    <citation type="journal article" date="2023" name="Front. Plant Sci.">
        <title>Chromosomal-level genome assembly of Melastoma candidum provides insights into trichome evolution.</title>
        <authorList>
            <person name="Zhong Y."/>
            <person name="Wu W."/>
            <person name="Sun C."/>
            <person name="Zou P."/>
            <person name="Liu Y."/>
            <person name="Dai S."/>
            <person name="Zhou R."/>
        </authorList>
    </citation>
    <scope>NUCLEOTIDE SEQUENCE [LARGE SCALE GENOMIC DNA]</scope>
</reference>